<dbReference type="Proteomes" id="UP000007800">
    <property type="component" value="Unassembled WGS sequence"/>
</dbReference>
<protein>
    <submittedName>
        <fullName evidence="1">Uncharacterized protein</fullName>
    </submittedName>
</protein>
<accession>C5K5N5</accession>
<dbReference type="EMBL" id="GG670703">
    <property type="protein sequence ID" value="EER20192.1"/>
    <property type="molecule type" value="Genomic_DNA"/>
</dbReference>
<proteinExistence type="predicted"/>
<keyword evidence="2" id="KW-1185">Reference proteome</keyword>
<evidence type="ECO:0000313" key="1">
    <source>
        <dbReference type="EMBL" id="EER20192.1"/>
    </source>
</evidence>
<organism evidence="2">
    <name type="scientific">Perkinsus marinus (strain ATCC 50983 / TXsc)</name>
    <dbReference type="NCBI Taxonomy" id="423536"/>
    <lineage>
        <taxon>Eukaryota</taxon>
        <taxon>Sar</taxon>
        <taxon>Alveolata</taxon>
        <taxon>Perkinsozoa</taxon>
        <taxon>Perkinsea</taxon>
        <taxon>Perkinsida</taxon>
        <taxon>Perkinsidae</taxon>
        <taxon>Perkinsus</taxon>
    </lineage>
</organism>
<dbReference type="RefSeq" id="XP_002788396.1">
    <property type="nucleotide sequence ID" value="XM_002788350.1"/>
</dbReference>
<dbReference type="GeneID" id="9053710"/>
<evidence type="ECO:0000313" key="2">
    <source>
        <dbReference type="Proteomes" id="UP000007800"/>
    </source>
</evidence>
<gene>
    <name evidence="1" type="ORF">Pmar_PMAR015182</name>
</gene>
<dbReference type="AlphaFoldDB" id="C5K5N5"/>
<dbReference type="InParanoid" id="C5K5N5"/>
<reference evidence="1 2" key="1">
    <citation type="submission" date="2008-07" db="EMBL/GenBank/DDBJ databases">
        <authorList>
            <person name="El-Sayed N."/>
            <person name="Caler E."/>
            <person name="Inman J."/>
            <person name="Amedeo P."/>
            <person name="Hass B."/>
            <person name="Wortman J."/>
        </authorList>
    </citation>
    <scope>NUCLEOTIDE SEQUENCE [LARGE SCALE GENOMIC DNA]</scope>
    <source>
        <strain evidence="2">ATCC 50983 / TXsc</strain>
    </source>
</reference>
<sequence length="135" mass="14863">MVELKRTVWSDGIITINAGVYSQAKKQSNEFSSSPINGNRIICATGILDTSGSVIKAKEDKEYNLGWLADVNTSLPSLKGDLLVPGAKDRTSQPKEHRTVWSDGIITINAGVYSQAKKQSNEKFAYEKNENFPEI</sequence>
<name>C5K5N5_PERM5</name>